<feature type="domain" description="Amino acid permease/ SLC12A" evidence="9">
    <location>
        <begin position="51"/>
        <end position="500"/>
    </location>
</feature>
<keyword evidence="5 8" id="KW-1133">Transmembrane helix</keyword>
<dbReference type="InterPro" id="IPR050524">
    <property type="entry name" value="APC_YAT"/>
</dbReference>
<evidence type="ECO:0000256" key="4">
    <source>
        <dbReference type="ARBA" id="ARBA00022970"/>
    </source>
</evidence>
<evidence type="ECO:0000256" key="3">
    <source>
        <dbReference type="ARBA" id="ARBA00022692"/>
    </source>
</evidence>
<dbReference type="EMBL" id="ML732156">
    <property type="protein sequence ID" value="KAB8078694.1"/>
    <property type="molecule type" value="Genomic_DNA"/>
</dbReference>
<feature type="transmembrane region" description="Helical" evidence="8">
    <location>
        <begin position="474"/>
        <end position="494"/>
    </location>
</feature>
<feature type="transmembrane region" description="Helical" evidence="8">
    <location>
        <begin position="370"/>
        <end position="393"/>
    </location>
</feature>
<dbReference type="PANTHER" id="PTHR43341:SF3">
    <property type="entry name" value="AMINO-ACID PERMEASE PB1C11.02-RELATED"/>
    <property type="match status" value="1"/>
</dbReference>
<proteinExistence type="predicted"/>
<dbReference type="InterPro" id="IPR004840">
    <property type="entry name" value="Amino_acid_permease_CS"/>
</dbReference>
<evidence type="ECO:0000256" key="5">
    <source>
        <dbReference type="ARBA" id="ARBA00022989"/>
    </source>
</evidence>
<organism evidence="10 11">
    <name type="scientific">Aspergillus leporis</name>
    <dbReference type="NCBI Taxonomy" id="41062"/>
    <lineage>
        <taxon>Eukaryota</taxon>
        <taxon>Fungi</taxon>
        <taxon>Dikarya</taxon>
        <taxon>Ascomycota</taxon>
        <taxon>Pezizomycotina</taxon>
        <taxon>Eurotiomycetes</taxon>
        <taxon>Eurotiomycetidae</taxon>
        <taxon>Eurotiales</taxon>
        <taxon>Aspergillaceae</taxon>
        <taxon>Aspergillus</taxon>
        <taxon>Aspergillus subgen. Circumdati</taxon>
    </lineage>
</organism>
<feature type="transmembrane region" description="Helical" evidence="8">
    <location>
        <begin position="227"/>
        <end position="247"/>
    </location>
</feature>
<dbReference type="PIRSF" id="PIRSF006060">
    <property type="entry name" value="AA_transporter"/>
    <property type="match status" value="1"/>
</dbReference>
<keyword evidence="4" id="KW-0029">Amino-acid transport</keyword>
<name>A0A5N5XGP2_9EURO</name>
<dbReference type="Gene3D" id="1.20.1740.10">
    <property type="entry name" value="Amino acid/polyamine transporter I"/>
    <property type="match status" value="1"/>
</dbReference>
<keyword evidence="2" id="KW-0813">Transport</keyword>
<keyword evidence="3 8" id="KW-0812">Transmembrane</keyword>
<comment type="subcellular location">
    <subcellularLocation>
        <location evidence="1">Membrane</location>
        <topology evidence="1">Multi-pass membrane protein</topology>
    </subcellularLocation>
</comment>
<dbReference type="AlphaFoldDB" id="A0A5N5XGP2"/>
<feature type="transmembrane region" description="Helical" evidence="8">
    <location>
        <begin position="399"/>
        <end position="420"/>
    </location>
</feature>
<feature type="transmembrane region" description="Helical" evidence="8">
    <location>
        <begin position="157"/>
        <end position="176"/>
    </location>
</feature>
<dbReference type="OrthoDB" id="3900342at2759"/>
<dbReference type="GO" id="GO:0015171">
    <property type="term" value="F:amino acid transmembrane transporter activity"/>
    <property type="evidence" value="ECO:0007669"/>
    <property type="project" value="TreeGrafter"/>
</dbReference>
<dbReference type="InterPro" id="IPR004841">
    <property type="entry name" value="AA-permease/SLC12A_dom"/>
</dbReference>
<dbReference type="Proteomes" id="UP000326565">
    <property type="component" value="Unassembled WGS sequence"/>
</dbReference>
<feature type="region of interest" description="Disordered" evidence="7">
    <location>
        <begin position="1"/>
        <end position="27"/>
    </location>
</feature>
<accession>A0A5N5XGP2</accession>
<evidence type="ECO:0000256" key="8">
    <source>
        <dbReference type="SAM" id="Phobius"/>
    </source>
</evidence>
<dbReference type="PANTHER" id="PTHR43341">
    <property type="entry name" value="AMINO ACID PERMEASE"/>
    <property type="match status" value="1"/>
</dbReference>
<evidence type="ECO:0000256" key="7">
    <source>
        <dbReference type="SAM" id="MobiDB-lite"/>
    </source>
</evidence>
<reference evidence="10 11" key="1">
    <citation type="submission" date="2019-04" db="EMBL/GenBank/DDBJ databases">
        <title>Friends and foes A comparative genomics study of 23 Aspergillus species from section Flavi.</title>
        <authorList>
            <consortium name="DOE Joint Genome Institute"/>
            <person name="Kjaerbolling I."/>
            <person name="Vesth T."/>
            <person name="Frisvad J.C."/>
            <person name="Nybo J.L."/>
            <person name="Theobald S."/>
            <person name="Kildgaard S."/>
            <person name="Isbrandt T."/>
            <person name="Kuo A."/>
            <person name="Sato A."/>
            <person name="Lyhne E.K."/>
            <person name="Kogle M.E."/>
            <person name="Wiebenga A."/>
            <person name="Kun R.S."/>
            <person name="Lubbers R.J."/>
            <person name="Makela M.R."/>
            <person name="Barry K."/>
            <person name="Chovatia M."/>
            <person name="Clum A."/>
            <person name="Daum C."/>
            <person name="Haridas S."/>
            <person name="He G."/>
            <person name="LaButti K."/>
            <person name="Lipzen A."/>
            <person name="Mondo S."/>
            <person name="Riley R."/>
            <person name="Salamov A."/>
            <person name="Simmons B.A."/>
            <person name="Magnuson J.K."/>
            <person name="Henrissat B."/>
            <person name="Mortensen U.H."/>
            <person name="Larsen T.O."/>
            <person name="Devries R.P."/>
            <person name="Grigoriev I.V."/>
            <person name="Machida M."/>
            <person name="Baker S.E."/>
            <person name="Andersen M.R."/>
        </authorList>
    </citation>
    <scope>NUCLEOTIDE SEQUENCE [LARGE SCALE GENOMIC DNA]</scope>
    <source>
        <strain evidence="10 11">CBS 151.66</strain>
    </source>
</reference>
<evidence type="ECO:0000259" key="9">
    <source>
        <dbReference type="Pfam" id="PF00324"/>
    </source>
</evidence>
<feature type="transmembrane region" description="Helical" evidence="8">
    <location>
        <begin position="317"/>
        <end position="338"/>
    </location>
</feature>
<evidence type="ECO:0000256" key="6">
    <source>
        <dbReference type="ARBA" id="ARBA00023136"/>
    </source>
</evidence>
<dbReference type="FunFam" id="1.20.1740.10:FF:000001">
    <property type="entry name" value="Amino acid permease"/>
    <property type="match status" value="1"/>
</dbReference>
<dbReference type="GO" id="GO:0016020">
    <property type="term" value="C:membrane"/>
    <property type="evidence" value="ECO:0007669"/>
    <property type="project" value="UniProtKB-SubCell"/>
</dbReference>
<dbReference type="PROSITE" id="PS00218">
    <property type="entry name" value="AMINO_ACID_PERMEASE_1"/>
    <property type="match status" value="1"/>
</dbReference>
<sequence>MAGHDIEKESGRVPQGNPDPKAPGLVTDPLDSNSQYINADKLARSLSARQVQMIAIGGTIGTGLFLGTGKALTTGGPASMLIAYTICGGIVFVTMLSLGEMAAFIPVAGSFCTFAGRFVDDALGFALTWNYWFNDAVSTASDVIALQLLLQYWTDNFPGWAISLIFLVVVIGLNMFSVKVYGEVEYWLSLLKVVTIIIFIILGIVVNCGGNTDHTYIGGKYFHLGDAPFVGGIGGFASVFVTASFAFGGTESIAVTAGETKDPAKNMPKVVRNVFWRIILFYIVSIILIGLNVPYNYPGLSDGNTATSPFTIVFQQAGSAVAGSFINAVLMTSVISAANHALFAGSRLLYTLAVDGYAPRFFGHLNRFQIPWVAVLATSVISGLCFGASYIGAGQLWSWLQNIVGVSNQISWVCIGLASLRFRAAIRQQGLEHLLPYKNWTYPVGPIIAVGLNSVLILVQGWKCFSPHFKGVDFVSFYIEIPVMIVMFLAWKLFKRTKFVHLGEMDLITDRYSLIHSDGIDGDNAGAYADNVSERDDSRGHKLFSSWKVEEKSFLGRVKQVGMWLFL</sequence>
<feature type="transmembrane region" description="Helical" evidence="8">
    <location>
        <begin position="81"/>
        <end position="105"/>
    </location>
</feature>
<evidence type="ECO:0000256" key="2">
    <source>
        <dbReference type="ARBA" id="ARBA00022448"/>
    </source>
</evidence>
<evidence type="ECO:0000313" key="10">
    <source>
        <dbReference type="EMBL" id="KAB8078694.1"/>
    </source>
</evidence>
<feature type="transmembrane region" description="Helical" evidence="8">
    <location>
        <begin position="440"/>
        <end position="462"/>
    </location>
</feature>
<feature type="transmembrane region" description="Helical" evidence="8">
    <location>
        <begin position="188"/>
        <end position="207"/>
    </location>
</feature>
<feature type="transmembrane region" description="Helical" evidence="8">
    <location>
        <begin position="274"/>
        <end position="297"/>
    </location>
</feature>
<evidence type="ECO:0000256" key="1">
    <source>
        <dbReference type="ARBA" id="ARBA00004141"/>
    </source>
</evidence>
<keyword evidence="6 8" id="KW-0472">Membrane</keyword>
<dbReference type="Pfam" id="PF00324">
    <property type="entry name" value="AA_permease"/>
    <property type="match status" value="1"/>
</dbReference>
<gene>
    <name evidence="10" type="ORF">BDV29DRAFT_166035</name>
</gene>
<protein>
    <submittedName>
        <fullName evidence="10">Amino acid permease-domain-containing protein</fullName>
    </submittedName>
</protein>
<keyword evidence="11" id="KW-1185">Reference proteome</keyword>
<feature type="compositionally biased region" description="Basic and acidic residues" evidence="7">
    <location>
        <begin position="1"/>
        <end position="11"/>
    </location>
</feature>
<feature type="transmembrane region" description="Helical" evidence="8">
    <location>
        <begin position="51"/>
        <end position="69"/>
    </location>
</feature>
<evidence type="ECO:0000313" key="11">
    <source>
        <dbReference type="Proteomes" id="UP000326565"/>
    </source>
</evidence>